<feature type="compositionally biased region" description="Basic and acidic residues" evidence="1">
    <location>
        <begin position="372"/>
        <end position="381"/>
    </location>
</feature>
<comment type="caution">
    <text evidence="2">The sequence shown here is derived from an EMBL/GenBank/DDBJ whole genome shotgun (WGS) entry which is preliminary data.</text>
</comment>
<dbReference type="EMBL" id="JARJCW010000049">
    <property type="protein sequence ID" value="KAJ7203899.1"/>
    <property type="molecule type" value="Genomic_DNA"/>
</dbReference>
<keyword evidence="3" id="KW-1185">Reference proteome</keyword>
<reference evidence="2" key="1">
    <citation type="submission" date="2023-03" db="EMBL/GenBank/DDBJ databases">
        <title>Massive genome expansion in bonnet fungi (Mycena s.s.) driven by repeated elements and novel gene families across ecological guilds.</title>
        <authorList>
            <consortium name="Lawrence Berkeley National Laboratory"/>
            <person name="Harder C.B."/>
            <person name="Miyauchi S."/>
            <person name="Viragh M."/>
            <person name="Kuo A."/>
            <person name="Thoen E."/>
            <person name="Andreopoulos B."/>
            <person name="Lu D."/>
            <person name="Skrede I."/>
            <person name="Drula E."/>
            <person name="Henrissat B."/>
            <person name="Morin E."/>
            <person name="Kohler A."/>
            <person name="Barry K."/>
            <person name="LaButti K."/>
            <person name="Morin E."/>
            <person name="Salamov A."/>
            <person name="Lipzen A."/>
            <person name="Mereny Z."/>
            <person name="Hegedus B."/>
            <person name="Baldrian P."/>
            <person name="Stursova M."/>
            <person name="Weitz H."/>
            <person name="Taylor A."/>
            <person name="Grigoriev I.V."/>
            <person name="Nagy L.G."/>
            <person name="Martin F."/>
            <person name="Kauserud H."/>
        </authorList>
    </citation>
    <scope>NUCLEOTIDE SEQUENCE</scope>
    <source>
        <strain evidence="2">9144</strain>
    </source>
</reference>
<evidence type="ECO:0000256" key="1">
    <source>
        <dbReference type="SAM" id="MobiDB-lite"/>
    </source>
</evidence>
<dbReference type="AlphaFoldDB" id="A0AAD6V8J6"/>
<evidence type="ECO:0000313" key="3">
    <source>
        <dbReference type="Proteomes" id="UP001219525"/>
    </source>
</evidence>
<gene>
    <name evidence="2" type="ORF">GGX14DRAFT_398650</name>
</gene>
<protein>
    <submittedName>
        <fullName evidence="2">Uncharacterized protein</fullName>
    </submittedName>
</protein>
<sequence>MPPTSRCGLALPLPANFDTAAHMLRPADIPAPPDMDLQDINAENVRREKANKASLSFTRAYAAAAASPAGITVEDVGAALEPFFEYSDGDKALLVGSKEAVDATGPLPVYMTLFVAGARIKSAESDAADKAKREQEHAVREAEKNKAAGPIFGTLLMHKPRLISSAVTATVQIPDLWHVSLRHKIYFPIHWWSDKILRQATDFPHSFPTATISGVQTSAFVTPPTVNVLNVARALKDLGEEDWRNLTPGLWRQSSINQLESFKRLCPAIVPGDPSSPTYTFASEYAQHVTFFANVDCFEDLDMFPVWYPVEHKLRYAIFREGIFDRALYESRYDVAISTYENSRAGGSSSGHKRAAGDDGNTLSAKQSRGSRARDVRDRRSAPPGAREGSAPGDRPPACLICAGPHNALAHPAAKTAFDDGSPHFSALEGRDLRTARPFRGKQCKSLCIVYNIGRTCASEHADDRIHVCSLCGGDHAALSRDSACKRVRAGALVP</sequence>
<name>A0AAD6V8J6_9AGAR</name>
<organism evidence="2 3">
    <name type="scientific">Mycena pura</name>
    <dbReference type="NCBI Taxonomy" id="153505"/>
    <lineage>
        <taxon>Eukaryota</taxon>
        <taxon>Fungi</taxon>
        <taxon>Dikarya</taxon>
        <taxon>Basidiomycota</taxon>
        <taxon>Agaricomycotina</taxon>
        <taxon>Agaricomycetes</taxon>
        <taxon>Agaricomycetidae</taxon>
        <taxon>Agaricales</taxon>
        <taxon>Marasmiineae</taxon>
        <taxon>Mycenaceae</taxon>
        <taxon>Mycena</taxon>
    </lineage>
</organism>
<proteinExistence type="predicted"/>
<evidence type="ECO:0000313" key="2">
    <source>
        <dbReference type="EMBL" id="KAJ7203899.1"/>
    </source>
</evidence>
<dbReference type="Proteomes" id="UP001219525">
    <property type="component" value="Unassembled WGS sequence"/>
</dbReference>
<accession>A0AAD6V8J6</accession>
<feature type="region of interest" description="Disordered" evidence="1">
    <location>
        <begin position="343"/>
        <end position="396"/>
    </location>
</feature>